<dbReference type="Proteomes" id="UP000045039">
    <property type="component" value="Unassembled WGS sequence"/>
</dbReference>
<feature type="region of interest" description="Disordered" evidence="1">
    <location>
        <begin position="176"/>
        <end position="195"/>
    </location>
</feature>
<reference evidence="3" key="1">
    <citation type="submission" date="2015-06" db="EMBL/GenBank/DDBJ databases">
        <authorList>
            <person name="Radhakrishnan Rajesh"/>
            <person name="Underwood Anthony"/>
            <person name="Al-Shahib Ali"/>
        </authorList>
    </citation>
    <scope>NUCLEOTIDE SEQUENCE [LARGE SCALE GENOMIC DNA]</scope>
    <source>
        <strain evidence="3">P19_London_7_VIM_2_05_10</strain>
    </source>
</reference>
<protein>
    <submittedName>
        <fullName evidence="2">Uncharacterized protein</fullName>
    </submittedName>
</protein>
<organism evidence="2 3">
    <name type="scientific">Pseudomonas aeruginosa</name>
    <dbReference type="NCBI Taxonomy" id="287"/>
    <lineage>
        <taxon>Bacteria</taxon>
        <taxon>Pseudomonadati</taxon>
        <taxon>Pseudomonadota</taxon>
        <taxon>Gammaproteobacteria</taxon>
        <taxon>Pseudomonadales</taxon>
        <taxon>Pseudomonadaceae</taxon>
        <taxon>Pseudomonas</taxon>
    </lineage>
</organism>
<dbReference type="EMBL" id="CVVU01000245">
    <property type="protein sequence ID" value="CRP82605.1"/>
    <property type="molecule type" value="Genomic_DNA"/>
</dbReference>
<evidence type="ECO:0000313" key="2">
    <source>
        <dbReference type="EMBL" id="CRP82605.1"/>
    </source>
</evidence>
<evidence type="ECO:0000256" key="1">
    <source>
        <dbReference type="SAM" id="MobiDB-lite"/>
    </source>
</evidence>
<proteinExistence type="predicted"/>
<accession>A0A9P1R8Q3</accession>
<comment type="caution">
    <text evidence="2">The sequence shown here is derived from an EMBL/GenBank/DDBJ whole genome shotgun (WGS) entry which is preliminary data.</text>
</comment>
<evidence type="ECO:0000313" key="3">
    <source>
        <dbReference type="Proteomes" id="UP000045039"/>
    </source>
</evidence>
<gene>
    <name evidence="2" type="ORF">PAERUG_P19_London_7_VIM_2_05_10_05692</name>
</gene>
<dbReference type="AlphaFoldDB" id="A0A9P1R8Q3"/>
<name>A0A9P1R8Q3_PSEAI</name>
<sequence length="195" mass="21516">MNLAIGVAGHQPGYVMEPACSTGWVGLLDADKALVGRVSTPELCALIVGLLNAPDMVQAIGQLKQAREDREVLQSLFEVNTNSLGDQLLGQRQLLCRLRDLMFQRGLMGIDAELQALLEGIPSTAEPVWTTVEDCFPTWQDADERGEVWWTDGVEVRLCHYTAVPYQELNSQWHSKGKRFAPPAPSNDTIEEVVA</sequence>
<dbReference type="RefSeq" id="WP_043101068.1">
    <property type="nucleotide sequence ID" value="NZ_CAADND010000030.1"/>
</dbReference>